<accession>A0A6M8EUG8</accession>
<proteinExistence type="predicted"/>
<sequence length="143" mass="16913">MKDKIFLDTDIIIYCYSNSEIEKQTIARSLFERYDSLFISKQVINEMTNILFKKFKLESYQVENTIIEISKIVNTYDFNLDTQVKAIQLKNKYNLQYYDALIIATALENNCKILFSEDMQNNLIIENKLTIINPFRENINANN</sequence>
<dbReference type="InterPro" id="IPR002716">
    <property type="entry name" value="PIN_dom"/>
</dbReference>
<dbReference type="InterPro" id="IPR029060">
    <property type="entry name" value="PIN-like_dom_sf"/>
</dbReference>
<keyword evidence="3" id="KW-1185">Reference proteome</keyword>
<dbReference type="Proteomes" id="UP000503483">
    <property type="component" value="Chromosome"/>
</dbReference>
<dbReference type="AlphaFoldDB" id="A0A6M8EUG8"/>
<dbReference type="SUPFAM" id="SSF88723">
    <property type="entry name" value="PIN domain-like"/>
    <property type="match status" value="1"/>
</dbReference>
<dbReference type="KEGG" id="paco:AACT_0945"/>
<dbReference type="Pfam" id="PF01850">
    <property type="entry name" value="PIN"/>
    <property type="match status" value="1"/>
</dbReference>
<reference evidence="2 3" key="1">
    <citation type="submission" date="2019-08" db="EMBL/GenBank/DDBJ databases">
        <title>Complete genome sequence of Arcobacter acticola.</title>
        <authorList>
            <person name="Miller W."/>
        </authorList>
    </citation>
    <scope>NUCLEOTIDE SEQUENCE [LARGE SCALE GENOMIC DNA]</scope>
    <source>
        <strain evidence="2 3">KCTC 52212</strain>
    </source>
</reference>
<dbReference type="EMBL" id="CP042652">
    <property type="protein sequence ID" value="QKE28137.1"/>
    <property type="molecule type" value="Genomic_DNA"/>
</dbReference>
<dbReference type="RefSeq" id="WP_172125451.1">
    <property type="nucleotide sequence ID" value="NZ_CP042652.1"/>
</dbReference>
<dbReference type="CDD" id="cd18692">
    <property type="entry name" value="PIN_VapC-like"/>
    <property type="match status" value="1"/>
</dbReference>
<name>A0A6M8EUG8_9BACT</name>
<dbReference type="Gene3D" id="3.40.50.1010">
    <property type="entry name" value="5'-nuclease"/>
    <property type="match status" value="1"/>
</dbReference>
<evidence type="ECO:0000259" key="1">
    <source>
        <dbReference type="Pfam" id="PF01850"/>
    </source>
</evidence>
<protein>
    <submittedName>
        <fullName evidence="2">PIN domain-containing protein</fullName>
    </submittedName>
</protein>
<feature type="domain" description="PIN" evidence="1">
    <location>
        <begin position="5"/>
        <end position="118"/>
    </location>
</feature>
<evidence type="ECO:0000313" key="3">
    <source>
        <dbReference type="Proteomes" id="UP000503483"/>
    </source>
</evidence>
<gene>
    <name evidence="2" type="ORF">AACT_0945</name>
</gene>
<organism evidence="2 3">
    <name type="scientific">Arcobacter acticola</name>
    <dbReference type="NCBI Taxonomy" id="1849015"/>
    <lineage>
        <taxon>Bacteria</taxon>
        <taxon>Pseudomonadati</taxon>
        <taxon>Campylobacterota</taxon>
        <taxon>Epsilonproteobacteria</taxon>
        <taxon>Campylobacterales</taxon>
        <taxon>Arcobacteraceae</taxon>
        <taxon>Arcobacter</taxon>
    </lineage>
</organism>
<evidence type="ECO:0000313" key="2">
    <source>
        <dbReference type="EMBL" id="QKE28137.1"/>
    </source>
</evidence>